<evidence type="ECO:0000256" key="11">
    <source>
        <dbReference type="SAM" id="Phobius"/>
    </source>
</evidence>
<dbReference type="FunFam" id="3.40.50.1000:FF:000001">
    <property type="entry name" value="Phospholipid-transporting ATPase IC"/>
    <property type="match status" value="1"/>
</dbReference>
<dbReference type="InterPro" id="IPR006068">
    <property type="entry name" value="ATPase_P-typ_cation-transptr_C"/>
</dbReference>
<keyword evidence="4" id="KW-0547">Nucleotide-binding</keyword>
<dbReference type="GO" id="GO:0006883">
    <property type="term" value="P:intracellular sodium ion homeostasis"/>
    <property type="evidence" value="ECO:0007669"/>
    <property type="project" value="TreeGrafter"/>
</dbReference>
<dbReference type="PRINTS" id="PR00120">
    <property type="entry name" value="HATPASE"/>
</dbReference>
<sequence>MTSTSTPSVPWAEAPATVAATTGTDPARGLTATQAAERLAVNGPNNLPSKPPTPAWRRFLGQFQDPLVYLLIAAIFISAIAWVLEGAHGLPVDALVILAVITLNAVLGFVQESKAADAVAALSRMTQAQSTVLRDGEKRQVPSADLVVGDLLLLSEGDQVGADARLVQAAALRVVESSLTGEAEAVTKTADAVSPDADLADRSPMVYRGTSVAQGTGRAVVTATGGDTEMGAIARMLDSVEEEPTPLSKELAQVSRTLGLIVVAIAVVTVGTLLLLAPSISSHTVIDALLLGVSLAVAAVPEGLPAILSVVLALGVQRMALHKAVVKKLTSVETLGSASVICSDKTGTLTRSEMTIQEVATLSGDTVVTGIGYAPVGDVAPDLDGDGQPDAEPLEGPHLEEVTVVLSGGAMASDAELADDAGAWSVIGDPTEGAFLVAERKLGTHGDREGRFERLGEVPFTSERKLMSVLYTDAKHDTVTIVSKGAPDVLLERCTQVRRGLEEAPLDDSARQLFEQRIDQMSGRALRTLGVASRLLTAAEAAQVTQVLAAGGEADFSYLERDLVLAGVVGIIDPPRPEAAAAVAEAHRAGIRVLMITGDHPATAGRIAADLGIAEPGARVLTGRELSVLGAEELNRAVAEVNVYARVAPEHKMRIVAALKAQGHTVAMTGDGVNDAPALRQADIGVAMGVTGTQVTKEAAEMVLADDNFATIVAAVAEGRRIFDNIRKFLRYLLSSNMGEVVTVFGGVVLAGLLGLSDHSTTGVVLPLVATQILWINLVTDSGPALAMGVDPSVEDVMGRAPRRPGDRVLDRTMWSGILMAGLVMGAATLLTLDTYLPGGIIDLPGVSVDDLTTARTAAFTTLVLAQLFNTIASRSETVSAFRHMFVNRWLWGAVLLGLVLQVAVVELPVLQAAFSTAPLDLHHWLVCLAMGSLVLWFSELRKLVRRSRRA</sequence>
<evidence type="ECO:0000256" key="6">
    <source>
        <dbReference type="ARBA" id="ARBA00022967"/>
    </source>
</evidence>
<keyword evidence="5" id="KW-0067">ATP-binding</keyword>
<dbReference type="RefSeq" id="WP_200275914.1">
    <property type="nucleotide sequence ID" value="NZ_CP066802.1"/>
</dbReference>
<dbReference type="GO" id="GO:1990573">
    <property type="term" value="P:potassium ion import across plasma membrane"/>
    <property type="evidence" value="ECO:0007669"/>
    <property type="project" value="TreeGrafter"/>
</dbReference>
<dbReference type="SFLD" id="SFLDG00002">
    <property type="entry name" value="C1.7:_P-type_atpase_like"/>
    <property type="match status" value="1"/>
</dbReference>
<evidence type="ECO:0000256" key="10">
    <source>
        <dbReference type="SAM" id="MobiDB-lite"/>
    </source>
</evidence>
<dbReference type="SMART" id="SM00831">
    <property type="entry name" value="Cation_ATPase_N"/>
    <property type="match status" value="1"/>
</dbReference>
<evidence type="ECO:0000256" key="5">
    <source>
        <dbReference type="ARBA" id="ARBA00022840"/>
    </source>
</evidence>
<feature type="domain" description="Cation-transporting P-type ATPase N-terminal" evidence="12">
    <location>
        <begin position="9"/>
        <end position="83"/>
    </location>
</feature>
<gene>
    <name evidence="13" type="ORF">JG540_00205</name>
</gene>
<dbReference type="Gene3D" id="3.40.1110.10">
    <property type="entry name" value="Calcium-transporting ATPase, cytoplasmic domain N"/>
    <property type="match status" value="1"/>
</dbReference>
<dbReference type="InterPro" id="IPR036412">
    <property type="entry name" value="HAD-like_sf"/>
</dbReference>
<dbReference type="InterPro" id="IPR050510">
    <property type="entry name" value="Cation_transp_ATPase_P-type"/>
</dbReference>
<feature type="transmembrane region" description="Helical" evidence="11">
    <location>
        <begin position="813"/>
        <end position="833"/>
    </location>
</feature>
<keyword evidence="6" id="KW-1278">Translocase</keyword>
<dbReference type="SUPFAM" id="SSF56784">
    <property type="entry name" value="HAD-like"/>
    <property type="match status" value="1"/>
</dbReference>
<comment type="subcellular location">
    <subcellularLocation>
        <location evidence="1">Cell membrane</location>
        <topology evidence="1">Multi-pass membrane protein</topology>
    </subcellularLocation>
</comment>
<dbReference type="Proteomes" id="UP000595895">
    <property type="component" value="Chromosome"/>
</dbReference>
<comment type="similarity">
    <text evidence="2">Belongs to the cation transport ATPase (P-type) (TC 3.A.3) family. Type IIA subfamily.</text>
</comment>
<name>A0A7T7M9G5_9ACTO</name>
<feature type="transmembrane region" description="Helical" evidence="11">
    <location>
        <begin position="890"/>
        <end position="910"/>
    </location>
</feature>
<dbReference type="GO" id="GO:0016887">
    <property type="term" value="F:ATP hydrolysis activity"/>
    <property type="evidence" value="ECO:0007669"/>
    <property type="project" value="InterPro"/>
</dbReference>
<evidence type="ECO:0000256" key="1">
    <source>
        <dbReference type="ARBA" id="ARBA00004651"/>
    </source>
</evidence>
<feature type="transmembrane region" description="Helical" evidence="11">
    <location>
        <begin position="258"/>
        <end position="277"/>
    </location>
</feature>
<feature type="region of interest" description="Disordered" evidence="10">
    <location>
        <begin position="1"/>
        <end position="26"/>
    </location>
</feature>
<dbReference type="GO" id="GO:0005524">
    <property type="term" value="F:ATP binding"/>
    <property type="evidence" value="ECO:0007669"/>
    <property type="project" value="UniProtKB-KW"/>
</dbReference>
<dbReference type="GO" id="GO:0005886">
    <property type="term" value="C:plasma membrane"/>
    <property type="evidence" value="ECO:0007669"/>
    <property type="project" value="UniProtKB-SubCell"/>
</dbReference>
<evidence type="ECO:0000256" key="9">
    <source>
        <dbReference type="ARBA" id="ARBA00049360"/>
    </source>
</evidence>
<organism evidence="13 14">
    <name type="scientific">Actinomyces weissii</name>
    <dbReference type="NCBI Taxonomy" id="675090"/>
    <lineage>
        <taxon>Bacteria</taxon>
        <taxon>Bacillati</taxon>
        <taxon>Actinomycetota</taxon>
        <taxon>Actinomycetes</taxon>
        <taxon>Actinomycetales</taxon>
        <taxon>Actinomycetaceae</taxon>
        <taxon>Actinomyces</taxon>
    </lineage>
</organism>
<dbReference type="NCBIfam" id="TIGR01494">
    <property type="entry name" value="ATPase_P-type"/>
    <property type="match status" value="2"/>
</dbReference>
<dbReference type="InterPro" id="IPR008250">
    <property type="entry name" value="ATPase_P-typ_transduc_dom_A_sf"/>
</dbReference>
<feature type="transmembrane region" description="Helical" evidence="11">
    <location>
        <begin position="67"/>
        <end position="84"/>
    </location>
</feature>
<comment type="catalytic activity">
    <reaction evidence="9">
        <text>ATP + H2O = ADP + phosphate + H(+)</text>
        <dbReference type="Rhea" id="RHEA:13065"/>
        <dbReference type="ChEBI" id="CHEBI:15377"/>
        <dbReference type="ChEBI" id="CHEBI:15378"/>
        <dbReference type="ChEBI" id="CHEBI:30616"/>
        <dbReference type="ChEBI" id="CHEBI:43474"/>
        <dbReference type="ChEBI" id="CHEBI:456216"/>
    </reaction>
</comment>
<evidence type="ECO:0000256" key="7">
    <source>
        <dbReference type="ARBA" id="ARBA00022989"/>
    </source>
</evidence>
<evidence type="ECO:0000256" key="3">
    <source>
        <dbReference type="ARBA" id="ARBA00022692"/>
    </source>
</evidence>
<feature type="transmembrane region" description="Helical" evidence="11">
    <location>
        <begin position="90"/>
        <end position="110"/>
    </location>
</feature>
<feature type="transmembrane region" description="Helical" evidence="11">
    <location>
        <begin position="922"/>
        <end position="941"/>
    </location>
</feature>
<dbReference type="Pfam" id="PF13246">
    <property type="entry name" value="Cation_ATPase"/>
    <property type="match status" value="1"/>
</dbReference>
<feature type="transmembrane region" description="Helical" evidence="11">
    <location>
        <begin position="289"/>
        <end position="314"/>
    </location>
</feature>
<evidence type="ECO:0000259" key="12">
    <source>
        <dbReference type="SMART" id="SM00831"/>
    </source>
</evidence>
<feature type="transmembrane region" description="Helical" evidence="11">
    <location>
        <begin position="760"/>
        <end position="779"/>
    </location>
</feature>
<dbReference type="SFLD" id="SFLDS00003">
    <property type="entry name" value="Haloacid_Dehalogenase"/>
    <property type="match status" value="1"/>
</dbReference>
<dbReference type="GO" id="GO:0036376">
    <property type="term" value="P:sodium ion export across plasma membrane"/>
    <property type="evidence" value="ECO:0007669"/>
    <property type="project" value="TreeGrafter"/>
</dbReference>
<dbReference type="GO" id="GO:0005391">
    <property type="term" value="F:P-type sodium:potassium-exchanging transporter activity"/>
    <property type="evidence" value="ECO:0007669"/>
    <property type="project" value="TreeGrafter"/>
</dbReference>
<dbReference type="Gene3D" id="3.40.50.1000">
    <property type="entry name" value="HAD superfamily/HAD-like"/>
    <property type="match status" value="1"/>
</dbReference>
<dbReference type="AlphaFoldDB" id="A0A7T7M9G5"/>
<dbReference type="EMBL" id="CP066802">
    <property type="protein sequence ID" value="QQM67376.1"/>
    <property type="molecule type" value="Genomic_DNA"/>
</dbReference>
<reference evidence="13 14" key="1">
    <citation type="submission" date="2020-12" db="EMBL/GenBank/DDBJ databases">
        <authorList>
            <person name="Zhou J."/>
        </authorList>
    </citation>
    <scope>NUCLEOTIDE SEQUENCE [LARGE SCALE GENOMIC DNA]</scope>
    <source>
        <strain evidence="13 14">CCUG 61299</strain>
    </source>
</reference>
<feature type="transmembrane region" description="Helical" evidence="11">
    <location>
        <begin position="853"/>
        <end position="869"/>
    </location>
</feature>
<dbReference type="Pfam" id="PF00689">
    <property type="entry name" value="Cation_ATPase_C"/>
    <property type="match status" value="1"/>
</dbReference>
<dbReference type="PRINTS" id="PR00119">
    <property type="entry name" value="CATATPASE"/>
</dbReference>
<dbReference type="Gene3D" id="1.20.1110.10">
    <property type="entry name" value="Calcium-transporting ATPase, transmembrane domain"/>
    <property type="match status" value="1"/>
</dbReference>
<protein>
    <submittedName>
        <fullName evidence="13">Cation-translocating P-type ATPase</fullName>
    </submittedName>
</protein>
<dbReference type="Pfam" id="PF00122">
    <property type="entry name" value="E1-E2_ATPase"/>
    <property type="match status" value="1"/>
</dbReference>
<dbReference type="GO" id="GO:1902600">
    <property type="term" value="P:proton transmembrane transport"/>
    <property type="evidence" value="ECO:0007669"/>
    <property type="project" value="TreeGrafter"/>
</dbReference>
<dbReference type="SUPFAM" id="SSF81653">
    <property type="entry name" value="Calcium ATPase, transduction domain A"/>
    <property type="match status" value="1"/>
</dbReference>
<dbReference type="Gene3D" id="2.70.150.10">
    <property type="entry name" value="Calcium-transporting ATPase, cytoplasmic transduction domain A"/>
    <property type="match status" value="1"/>
</dbReference>
<dbReference type="InterPro" id="IPR044492">
    <property type="entry name" value="P_typ_ATPase_HD_dom"/>
</dbReference>
<dbReference type="SUPFAM" id="SSF81660">
    <property type="entry name" value="Metal cation-transporting ATPase, ATP-binding domain N"/>
    <property type="match status" value="1"/>
</dbReference>
<evidence type="ECO:0000256" key="4">
    <source>
        <dbReference type="ARBA" id="ARBA00022741"/>
    </source>
</evidence>
<dbReference type="InterPro" id="IPR004014">
    <property type="entry name" value="ATPase_P-typ_cation-transptr_N"/>
</dbReference>
<evidence type="ECO:0000256" key="2">
    <source>
        <dbReference type="ARBA" id="ARBA00005675"/>
    </source>
</evidence>
<keyword evidence="3 11" id="KW-0812">Transmembrane</keyword>
<dbReference type="InterPro" id="IPR023214">
    <property type="entry name" value="HAD_sf"/>
</dbReference>
<keyword evidence="14" id="KW-1185">Reference proteome</keyword>
<evidence type="ECO:0000256" key="8">
    <source>
        <dbReference type="ARBA" id="ARBA00023136"/>
    </source>
</evidence>
<accession>A0A7T7M9G5</accession>
<feature type="transmembrane region" description="Helical" evidence="11">
    <location>
        <begin position="729"/>
        <end position="754"/>
    </location>
</feature>
<dbReference type="Pfam" id="PF00690">
    <property type="entry name" value="Cation_ATPase_N"/>
    <property type="match status" value="1"/>
</dbReference>
<dbReference type="SUPFAM" id="SSF81665">
    <property type="entry name" value="Calcium ATPase, transmembrane domain M"/>
    <property type="match status" value="1"/>
</dbReference>
<dbReference type="InterPro" id="IPR023299">
    <property type="entry name" value="ATPase_P-typ_cyto_dom_N"/>
</dbReference>
<keyword evidence="7 11" id="KW-1133">Transmembrane helix</keyword>
<keyword evidence="8 11" id="KW-0472">Membrane</keyword>
<proteinExistence type="inferred from homology"/>
<dbReference type="KEGG" id="awe:JG540_00205"/>
<dbReference type="PANTHER" id="PTHR43294:SF20">
    <property type="entry name" value="P-TYPE ATPASE"/>
    <property type="match status" value="1"/>
</dbReference>
<evidence type="ECO:0000313" key="13">
    <source>
        <dbReference type="EMBL" id="QQM67376.1"/>
    </source>
</evidence>
<dbReference type="InterPro" id="IPR001757">
    <property type="entry name" value="P_typ_ATPase"/>
</dbReference>
<dbReference type="PROSITE" id="PS00154">
    <property type="entry name" value="ATPASE_E1_E2"/>
    <property type="match status" value="1"/>
</dbReference>
<dbReference type="PANTHER" id="PTHR43294">
    <property type="entry name" value="SODIUM/POTASSIUM-TRANSPORTING ATPASE SUBUNIT ALPHA"/>
    <property type="match status" value="1"/>
</dbReference>
<dbReference type="InterPro" id="IPR018303">
    <property type="entry name" value="ATPase_P-typ_P_site"/>
</dbReference>
<dbReference type="InterPro" id="IPR059000">
    <property type="entry name" value="ATPase_P-type_domA"/>
</dbReference>
<dbReference type="InterPro" id="IPR023298">
    <property type="entry name" value="ATPase_P-typ_TM_dom_sf"/>
</dbReference>
<evidence type="ECO:0000313" key="14">
    <source>
        <dbReference type="Proteomes" id="UP000595895"/>
    </source>
</evidence>
<dbReference type="SFLD" id="SFLDF00027">
    <property type="entry name" value="p-type_atpase"/>
    <property type="match status" value="1"/>
</dbReference>
<dbReference type="GO" id="GO:0030007">
    <property type="term" value="P:intracellular potassium ion homeostasis"/>
    <property type="evidence" value="ECO:0007669"/>
    <property type="project" value="TreeGrafter"/>
</dbReference>